<proteinExistence type="predicted"/>
<protein>
    <submittedName>
        <fullName evidence="1">Uncharacterized protein</fullName>
    </submittedName>
</protein>
<dbReference type="EMBL" id="MU266437">
    <property type="protein sequence ID" value="KAH7923963.1"/>
    <property type="molecule type" value="Genomic_DNA"/>
</dbReference>
<gene>
    <name evidence="1" type="ORF">BV22DRAFT_546500</name>
</gene>
<keyword evidence="2" id="KW-1185">Reference proteome</keyword>
<sequence length="342" mass="37372">MEAPKDWNDLLPFYSGFVNAHQSENVIPTSPPAPTVETTASRPPIPLMFRSSSFGSPAASGGHETTYLVSTSFPPGSPNSPHRPDLILLSSDSVFFYVHRSALQDASAQAFRIPFSSLPQPSTGPTEPLIAISESSTTLTIVLHTIYGLSSSRYSPSFAALSSAVASLAANEISVKQFVTPSSPLGFHILAHAPLHPLEVYALAAHYDLHDLAVASSSHLLSSNLATVTDEMAVWMGPRYLRRLFILHFDRIEALKRLLMPPPHPHPPTTTCTSEDQSRVVRAWALAMAYLIWDSRVDLSTTTIKSVIGPIGDRLQCSLCRDTLMSRMESLVVQWTNVRRTI</sequence>
<name>A0ACB8BHF5_9AGAM</name>
<evidence type="ECO:0000313" key="1">
    <source>
        <dbReference type="EMBL" id="KAH7923963.1"/>
    </source>
</evidence>
<accession>A0ACB8BHF5</accession>
<reference evidence="1" key="1">
    <citation type="journal article" date="2021" name="New Phytol.">
        <title>Evolutionary innovations through gain and loss of genes in the ectomycorrhizal Boletales.</title>
        <authorList>
            <person name="Wu G."/>
            <person name="Miyauchi S."/>
            <person name="Morin E."/>
            <person name="Kuo A."/>
            <person name="Drula E."/>
            <person name="Varga T."/>
            <person name="Kohler A."/>
            <person name="Feng B."/>
            <person name="Cao Y."/>
            <person name="Lipzen A."/>
            <person name="Daum C."/>
            <person name="Hundley H."/>
            <person name="Pangilinan J."/>
            <person name="Johnson J."/>
            <person name="Barry K."/>
            <person name="LaButti K."/>
            <person name="Ng V."/>
            <person name="Ahrendt S."/>
            <person name="Min B."/>
            <person name="Choi I.G."/>
            <person name="Park H."/>
            <person name="Plett J.M."/>
            <person name="Magnuson J."/>
            <person name="Spatafora J.W."/>
            <person name="Nagy L.G."/>
            <person name="Henrissat B."/>
            <person name="Grigoriev I.V."/>
            <person name="Yang Z.L."/>
            <person name="Xu J."/>
            <person name="Martin F.M."/>
        </authorList>
    </citation>
    <scope>NUCLEOTIDE SEQUENCE</scope>
    <source>
        <strain evidence="1">KUC20120723A-06</strain>
    </source>
</reference>
<dbReference type="Proteomes" id="UP000790709">
    <property type="component" value="Unassembled WGS sequence"/>
</dbReference>
<comment type="caution">
    <text evidence="1">The sequence shown here is derived from an EMBL/GenBank/DDBJ whole genome shotgun (WGS) entry which is preliminary data.</text>
</comment>
<evidence type="ECO:0000313" key="2">
    <source>
        <dbReference type="Proteomes" id="UP000790709"/>
    </source>
</evidence>
<organism evidence="1 2">
    <name type="scientific">Leucogyrophana mollusca</name>
    <dbReference type="NCBI Taxonomy" id="85980"/>
    <lineage>
        <taxon>Eukaryota</taxon>
        <taxon>Fungi</taxon>
        <taxon>Dikarya</taxon>
        <taxon>Basidiomycota</taxon>
        <taxon>Agaricomycotina</taxon>
        <taxon>Agaricomycetes</taxon>
        <taxon>Agaricomycetidae</taxon>
        <taxon>Boletales</taxon>
        <taxon>Boletales incertae sedis</taxon>
        <taxon>Leucogyrophana</taxon>
    </lineage>
</organism>